<dbReference type="SUPFAM" id="SSF52743">
    <property type="entry name" value="Subtilisin-like"/>
    <property type="match status" value="1"/>
</dbReference>
<dbReference type="PROSITE" id="PS51892">
    <property type="entry name" value="SUBTILASE"/>
    <property type="match status" value="1"/>
</dbReference>
<dbReference type="Pfam" id="PF00082">
    <property type="entry name" value="Peptidase_S8"/>
    <property type="match status" value="1"/>
</dbReference>
<organism evidence="7 8">
    <name type="scientific">Cephalotus follicularis</name>
    <name type="common">Albany pitcher plant</name>
    <dbReference type="NCBI Taxonomy" id="3775"/>
    <lineage>
        <taxon>Eukaryota</taxon>
        <taxon>Viridiplantae</taxon>
        <taxon>Streptophyta</taxon>
        <taxon>Embryophyta</taxon>
        <taxon>Tracheophyta</taxon>
        <taxon>Spermatophyta</taxon>
        <taxon>Magnoliopsida</taxon>
        <taxon>eudicotyledons</taxon>
        <taxon>Gunneridae</taxon>
        <taxon>Pentapetalae</taxon>
        <taxon>rosids</taxon>
        <taxon>fabids</taxon>
        <taxon>Oxalidales</taxon>
        <taxon>Cephalotaceae</taxon>
        <taxon>Cephalotus</taxon>
    </lineage>
</organism>
<feature type="compositionally biased region" description="Basic and acidic residues" evidence="5">
    <location>
        <begin position="54"/>
        <end position="68"/>
    </location>
</feature>
<dbReference type="GO" id="GO:0005576">
    <property type="term" value="C:extracellular region"/>
    <property type="evidence" value="ECO:0007669"/>
    <property type="project" value="UniProtKB-SubCell"/>
</dbReference>
<dbReference type="Gene3D" id="3.40.50.200">
    <property type="entry name" value="Peptidase S8/S53 domain"/>
    <property type="match status" value="1"/>
</dbReference>
<comment type="similarity">
    <text evidence="2 4">Belongs to the peptidase S8 family.</text>
</comment>
<evidence type="ECO:0000313" key="8">
    <source>
        <dbReference type="Proteomes" id="UP000187406"/>
    </source>
</evidence>
<dbReference type="PANTHER" id="PTHR10795">
    <property type="entry name" value="PROPROTEIN CONVERTASE SUBTILISIN/KEXIN"/>
    <property type="match status" value="1"/>
</dbReference>
<gene>
    <name evidence="7" type="ORF">CFOL_v3_08140</name>
</gene>
<feature type="region of interest" description="Disordered" evidence="5">
    <location>
        <begin position="52"/>
        <end position="72"/>
    </location>
</feature>
<dbReference type="OrthoDB" id="4803627at2759"/>
<comment type="caution">
    <text evidence="4">Lacks conserved residue(s) required for the propagation of feature annotation.</text>
</comment>
<keyword evidence="3" id="KW-0732">Signal</keyword>
<evidence type="ECO:0000256" key="1">
    <source>
        <dbReference type="ARBA" id="ARBA00004613"/>
    </source>
</evidence>
<dbReference type="InterPro" id="IPR036852">
    <property type="entry name" value="Peptidase_S8/S53_dom_sf"/>
</dbReference>
<keyword evidence="8" id="KW-1185">Reference proteome</keyword>
<comment type="subcellular location">
    <subcellularLocation>
        <location evidence="1">Secreted</location>
    </subcellularLocation>
</comment>
<name>A0A1Q3B9Y2_CEPFO</name>
<dbReference type="AlphaFoldDB" id="A0A1Q3B9Y2"/>
<evidence type="ECO:0000256" key="3">
    <source>
        <dbReference type="ARBA" id="ARBA00022729"/>
    </source>
</evidence>
<dbReference type="Proteomes" id="UP000187406">
    <property type="component" value="Unassembled WGS sequence"/>
</dbReference>
<evidence type="ECO:0000313" key="7">
    <source>
        <dbReference type="EMBL" id="GAV64622.1"/>
    </source>
</evidence>
<dbReference type="EMBL" id="BDDD01000358">
    <property type="protein sequence ID" value="GAV64622.1"/>
    <property type="molecule type" value="Genomic_DNA"/>
</dbReference>
<sequence length="225" mass="24118">MRDLEVSLAAAMPDSWKSACETGTNFTSSSCNKKLIGTKYFYNGYEATLGPIDTSKESKSPRDDDAHGTHTSTTAVGSIIERASLFDYAERNTRGMATPTRVAAYKVCWIGGCFSIDILATIDKAIEDGVNVMPMSLGGGTSNFYRDSVAIGAFAAMEKGILISCLTGNTGPSSYSLSNVAPWITTVGAGTLDRDFLAYVVLVMAKNTMVCHFTEEVNYRVSCCP</sequence>
<reference evidence="8" key="1">
    <citation type="submission" date="2016-04" db="EMBL/GenBank/DDBJ databases">
        <title>Cephalotus genome sequencing.</title>
        <authorList>
            <person name="Fukushima K."/>
            <person name="Hasebe M."/>
            <person name="Fang X."/>
        </authorList>
    </citation>
    <scope>NUCLEOTIDE SEQUENCE [LARGE SCALE GENOMIC DNA]</scope>
    <source>
        <strain evidence="8">cv. St1</strain>
    </source>
</reference>
<proteinExistence type="inferred from homology"/>
<protein>
    <submittedName>
        <fullName evidence="7">Peptidase_S8 domain-containing protein</fullName>
    </submittedName>
</protein>
<dbReference type="InParanoid" id="A0A1Q3B9Y2"/>
<dbReference type="InterPro" id="IPR000209">
    <property type="entry name" value="Peptidase_S8/S53_dom"/>
</dbReference>
<accession>A0A1Q3B9Y2</accession>
<feature type="domain" description="Peptidase S8/S53" evidence="6">
    <location>
        <begin position="22"/>
        <end position="215"/>
    </location>
</feature>
<evidence type="ECO:0000256" key="4">
    <source>
        <dbReference type="PROSITE-ProRule" id="PRU01240"/>
    </source>
</evidence>
<dbReference type="InterPro" id="IPR045051">
    <property type="entry name" value="SBT"/>
</dbReference>
<evidence type="ECO:0000259" key="6">
    <source>
        <dbReference type="Pfam" id="PF00082"/>
    </source>
</evidence>
<evidence type="ECO:0000256" key="5">
    <source>
        <dbReference type="SAM" id="MobiDB-lite"/>
    </source>
</evidence>
<evidence type="ECO:0000256" key="2">
    <source>
        <dbReference type="ARBA" id="ARBA00011073"/>
    </source>
</evidence>
<dbReference type="GO" id="GO:0006508">
    <property type="term" value="P:proteolysis"/>
    <property type="evidence" value="ECO:0007669"/>
    <property type="project" value="InterPro"/>
</dbReference>
<dbReference type="GO" id="GO:0004252">
    <property type="term" value="F:serine-type endopeptidase activity"/>
    <property type="evidence" value="ECO:0007669"/>
    <property type="project" value="InterPro"/>
</dbReference>
<comment type="caution">
    <text evidence="7">The sequence shown here is derived from an EMBL/GenBank/DDBJ whole genome shotgun (WGS) entry which is preliminary data.</text>
</comment>
<dbReference type="STRING" id="3775.A0A1Q3B9Y2"/>